<feature type="transmembrane region" description="Helical" evidence="11">
    <location>
        <begin position="53"/>
        <end position="73"/>
    </location>
</feature>
<evidence type="ECO:0000256" key="4">
    <source>
        <dbReference type="ARBA" id="ARBA00022989"/>
    </source>
</evidence>
<feature type="transmembrane region" description="Helical" evidence="11">
    <location>
        <begin position="16"/>
        <end position="41"/>
    </location>
</feature>
<keyword evidence="8 9" id="KW-0807">Transducer</keyword>
<evidence type="ECO:0000313" key="14">
    <source>
        <dbReference type="Proteomes" id="UP000887568"/>
    </source>
</evidence>
<dbReference type="Pfam" id="PF00001">
    <property type="entry name" value="7tm_1"/>
    <property type="match status" value="1"/>
</dbReference>
<dbReference type="PRINTS" id="PR00237">
    <property type="entry name" value="GPCRRHODOPSN"/>
</dbReference>
<evidence type="ECO:0000256" key="2">
    <source>
        <dbReference type="ARBA" id="ARBA00022475"/>
    </source>
</evidence>
<keyword evidence="5 9" id="KW-0297">G-protein coupled receptor</keyword>
<dbReference type="GO" id="GO:0005768">
    <property type="term" value="C:endosome"/>
    <property type="evidence" value="ECO:0007669"/>
    <property type="project" value="TreeGrafter"/>
</dbReference>
<evidence type="ECO:0000256" key="9">
    <source>
        <dbReference type="RuleBase" id="RU000688"/>
    </source>
</evidence>
<feature type="domain" description="G-protein coupled receptors family 1 profile" evidence="12">
    <location>
        <begin position="32"/>
        <end position="361"/>
    </location>
</feature>
<dbReference type="InterPro" id="IPR017452">
    <property type="entry name" value="GPCR_Rhodpsn_7TM"/>
</dbReference>
<dbReference type="PANTHER" id="PTHR22752:SF2">
    <property type="entry name" value="G-PROTEIN COUPLED RECEPTORS FAMILY 1 PROFILE DOMAIN-CONTAINING PROTEIN"/>
    <property type="match status" value="1"/>
</dbReference>
<keyword evidence="14" id="KW-1185">Reference proteome</keyword>
<evidence type="ECO:0000256" key="1">
    <source>
        <dbReference type="ARBA" id="ARBA00004651"/>
    </source>
</evidence>
<dbReference type="CDD" id="cd00637">
    <property type="entry name" value="7tm_classA_rhodopsin-like"/>
    <property type="match status" value="1"/>
</dbReference>
<dbReference type="OMA" id="ECRLYVF"/>
<evidence type="ECO:0000256" key="8">
    <source>
        <dbReference type="ARBA" id="ARBA00023224"/>
    </source>
</evidence>
<dbReference type="GO" id="GO:0004930">
    <property type="term" value="F:G protein-coupled receptor activity"/>
    <property type="evidence" value="ECO:0007669"/>
    <property type="project" value="UniProtKB-KW"/>
</dbReference>
<evidence type="ECO:0000256" key="11">
    <source>
        <dbReference type="SAM" id="Phobius"/>
    </source>
</evidence>
<feature type="region of interest" description="Disordered" evidence="10">
    <location>
        <begin position="252"/>
        <end position="277"/>
    </location>
</feature>
<dbReference type="Gene3D" id="1.20.1070.10">
    <property type="entry name" value="Rhodopsin 7-helix transmembrane proteins"/>
    <property type="match status" value="1"/>
</dbReference>
<name>A0A914AXN7_PATMI</name>
<feature type="transmembrane region" description="Helical" evidence="11">
    <location>
        <begin position="132"/>
        <end position="152"/>
    </location>
</feature>
<dbReference type="CTD" id="83873"/>
<dbReference type="InterPro" id="IPR000276">
    <property type="entry name" value="GPCR_Rhodpsn"/>
</dbReference>
<feature type="compositionally biased region" description="Polar residues" evidence="10">
    <location>
        <begin position="252"/>
        <end position="268"/>
    </location>
</feature>
<dbReference type="GO" id="GO:0043235">
    <property type="term" value="C:receptor complex"/>
    <property type="evidence" value="ECO:0007669"/>
    <property type="project" value="TreeGrafter"/>
</dbReference>
<keyword evidence="4 11" id="KW-1133">Transmembrane helix</keyword>
<comment type="similarity">
    <text evidence="9">Belongs to the G-protein coupled receptor 1 family.</text>
</comment>
<keyword evidence="7 9" id="KW-0675">Receptor</keyword>
<evidence type="ECO:0000256" key="10">
    <source>
        <dbReference type="SAM" id="MobiDB-lite"/>
    </source>
</evidence>
<feature type="transmembrane region" description="Helical" evidence="11">
    <location>
        <begin position="345"/>
        <end position="364"/>
    </location>
</feature>
<dbReference type="Proteomes" id="UP000887568">
    <property type="component" value="Unplaced"/>
</dbReference>
<evidence type="ECO:0000256" key="5">
    <source>
        <dbReference type="ARBA" id="ARBA00023040"/>
    </source>
</evidence>
<evidence type="ECO:0000313" key="13">
    <source>
        <dbReference type="EnsemblMetazoa" id="XP_038068905.1"/>
    </source>
</evidence>
<dbReference type="PROSITE" id="PS50262">
    <property type="entry name" value="G_PROTEIN_RECEP_F1_2"/>
    <property type="match status" value="1"/>
</dbReference>
<dbReference type="EnsemblMetazoa" id="XM_038212977.1">
    <property type="protein sequence ID" value="XP_038068905.1"/>
    <property type="gene ID" value="LOC119738210"/>
</dbReference>
<comment type="subcellular location">
    <subcellularLocation>
        <location evidence="1">Cell membrane</location>
        <topology evidence="1">Multi-pass membrane protein</topology>
    </subcellularLocation>
</comment>
<evidence type="ECO:0000256" key="3">
    <source>
        <dbReference type="ARBA" id="ARBA00022692"/>
    </source>
</evidence>
<dbReference type="OrthoDB" id="6117944at2759"/>
<dbReference type="SUPFAM" id="SSF81321">
    <property type="entry name" value="Family A G protein-coupled receptor-like"/>
    <property type="match status" value="1"/>
</dbReference>
<dbReference type="GeneID" id="119738210"/>
<feature type="transmembrane region" description="Helical" evidence="11">
    <location>
        <begin position="307"/>
        <end position="325"/>
    </location>
</feature>
<feature type="transmembrane region" description="Helical" evidence="11">
    <location>
        <begin position="177"/>
        <end position="202"/>
    </location>
</feature>
<evidence type="ECO:0000259" key="12">
    <source>
        <dbReference type="PROSITE" id="PS50262"/>
    </source>
</evidence>
<dbReference type="GO" id="GO:0005886">
    <property type="term" value="C:plasma membrane"/>
    <property type="evidence" value="ECO:0007669"/>
    <property type="project" value="UniProtKB-SubCell"/>
</dbReference>
<organism evidence="13 14">
    <name type="scientific">Patiria miniata</name>
    <name type="common">Bat star</name>
    <name type="synonym">Asterina miniata</name>
    <dbReference type="NCBI Taxonomy" id="46514"/>
    <lineage>
        <taxon>Eukaryota</taxon>
        <taxon>Metazoa</taxon>
        <taxon>Echinodermata</taxon>
        <taxon>Eleutherozoa</taxon>
        <taxon>Asterozoa</taxon>
        <taxon>Asteroidea</taxon>
        <taxon>Valvatacea</taxon>
        <taxon>Valvatida</taxon>
        <taxon>Asterinidae</taxon>
        <taxon>Patiria</taxon>
    </lineage>
</organism>
<keyword evidence="2" id="KW-1003">Cell membrane</keyword>
<protein>
    <recommendedName>
        <fullName evidence="12">G-protein coupled receptors family 1 profile domain-containing protein</fullName>
    </recommendedName>
</protein>
<accession>A0A914AXN7</accession>
<feature type="transmembrane region" description="Helical" evidence="11">
    <location>
        <begin position="93"/>
        <end position="111"/>
    </location>
</feature>
<reference evidence="13" key="1">
    <citation type="submission" date="2022-11" db="UniProtKB">
        <authorList>
            <consortium name="EnsemblMetazoa"/>
        </authorList>
    </citation>
    <scope>IDENTIFICATION</scope>
</reference>
<feature type="region of interest" description="Disordered" evidence="10">
    <location>
        <begin position="422"/>
        <end position="453"/>
    </location>
</feature>
<dbReference type="RefSeq" id="XP_038068905.1">
    <property type="nucleotide sequence ID" value="XM_038212977.1"/>
</dbReference>
<keyword evidence="3 9" id="KW-0812">Transmembrane</keyword>
<dbReference type="PANTHER" id="PTHR22752">
    <property type="entry name" value="G PROTEIN-COUPLED RECEPTOR"/>
    <property type="match status" value="1"/>
</dbReference>
<proteinExistence type="inferred from homology"/>
<evidence type="ECO:0000256" key="7">
    <source>
        <dbReference type="ARBA" id="ARBA00023170"/>
    </source>
</evidence>
<dbReference type="PROSITE" id="PS00237">
    <property type="entry name" value="G_PROTEIN_RECEP_F1_1"/>
    <property type="match status" value="1"/>
</dbReference>
<sequence>MANDTGSSEELSAGEIVSVVVMILVDIGSVVGNLLVITIIAKTPQLRNLTHGFVLNLCILDLLCAFIVMPISIVSTITMEWRLGDAYCKANGFFNAFFAFSSILTLSFISVERYYSIARPMDHAANLTPTKGIVLVVYIWLQSGLLALPPLVGLNHYEYNHHRGHCTFAWEHTPTHIAYVVLIGCVCFLLPAAILVVTYCNVFRVARQAARQVKPTYTFGTYGATASRGNAGTAGGSSTVSSMVSGTSIQNGTSDSLQMDQARGSSDQPDGYQRKPPQVQNYVGKKKHFSPKSFFNITSSDLKAAKTILFIVLTFLILWTPYFGLHVYGVFAGSQSGDTSLWERLTTWVAYSSSAVNPILYGVLNRQIRQEMTDMFQGLWDRFRCYRRPEATLDDAMDPGGAEDFFQFLERTSMFTKSTSVTSGLNTKTENGKDDMVRIPGQIPEMSEGDPTQ</sequence>
<evidence type="ECO:0000256" key="6">
    <source>
        <dbReference type="ARBA" id="ARBA00023136"/>
    </source>
</evidence>
<dbReference type="AlphaFoldDB" id="A0A914AXN7"/>
<keyword evidence="6 11" id="KW-0472">Membrane</keyword>